<dbReference type="EMBL" id="CP015358">
    <property type="protein sequence ID" value="ANS52539.1"/>
    <property type="molecule type" value="Genomic_DNA"/>
</dbReference>
<dbReference type="InterPro" id="IPR011335">
    <property type="entry name" value="Restrct_endonuc-II-like"/>
</dbReference>
<dbReference type="GO" id="GO:0004518">
    <property type="term" value="F:nuclease activity"/>
    <property type="evidence" value="ECO:0007669"/>
    <property type="project" value="InterPro"/>
</dbReference>
<name>A0A9W3SJW4_BACTU</name>
<accession>A0A9W3SJW4</accession>
<organism evidence="2 3">
    <name type="scientific">Bacillus thuringiensis</name>
    <dbReference type="NCBI Taxonomy" id="1428"/>
    <lineage>
        <taxon>Bacteria</taxon>
        <taxon>Bacillati</taxon>
        <taxon>Bacillota</taxon>
        <taxon>Bacilli</taxon>
        <taxon>Bacillales</taxon>
        <taxon>Bacillaceae</taxon>
        <taxon>Bacillus</taxon>
        <taxon>Bacillus cereus group</taxon>
    </lineage>
</organism>
<evidence type="ECO:0000313" key="3">
    <source>
        <dbReference type="Proteomes" id="UP000092743"/>
    </source>
</evidence>
<dbReference type="SMART" id="SM00891">
    <property type="entry name" value="ERCC4"/>
    <property type="match status" value="1"/>
</dbReference>
<dbReference type="Proteomes" id="UP000092743">
    <property type="component" value="Plasmid p46701"/>
</dbReference>
<protein>
    <recommendedName>
        <fullName evidence="1">ERCC4 domain-containing protein</fullName>
    </recommendedName>
</protein>
<dbReference type="Gene3D" id="3.40.50.10130">
    <property type="match status" value="1"/>
</dbReference>
<proteinExistence type="predicted"/>
<dbReference type="GO" id="GO:0003677">
    <property type="term" value="F:DNA binding"/>
    <property type="evidence" value="ECO:0007669"/>
    <property type="project" value="InterPro"/>
</dbReference>
<dbReference type="SUPFAM" id="SSF52980">
    <property type="entry name" value="Restriction endonuclease-like"/>
    <property type="match status" value="1"/>
</dbReference>
<evidence type="ECO:0000259" key="1">
    <source>
        <dbReference type="SMART" id="SM00891"/>
    </source>
</evidence>
<dbReference type="Pfam" id="PF02732">
    <property type="entry name" value="ERCC4"/>
    <property type="match status" value="1"/>
</dbReference>
<dbReference type="GO" id="GO:0006259">
    <property type="term" value="P:DNA metabolic process"/>
    <property type="evidence" value="ECO:0007669"/>
    <property type="project" value="UniProtKB-ARBA"/>
</dbReference>
<evidence type="ECO:0000313" key="2">
    <source>
        <dbReference type="EMBL" id="ANS52539.1"/>
    </source>
</evidence>
<keyword evidence="2" id="KW-0614">Plasmid</keyword>
<dbReference type="AlphaFoldDB" id="A0A9W3SJW4"/>
<reference evidence="2 3" key="1">
    <citation type="submission" date="2016-04" db="EMBL/GenBank/DDBJ databases">
        <title>High quality genome of the nematocidal Bacillus thuringiensis MYBT18246.</title>
        <authorList>
            <person name="Hollensteiner J."/>
            <person name="Poehlein A."/>
            <person name="Sproeer C."/>
            <person name="Bunk B."/>
            <person name="Rosenstiel P."/>
            <person name="Schulenburg H."/>
            <person name="Liesegang H."/>
        </authorList>
    </citation>
    <scope>NUCLEOTIDE SEQUENCE [LARGE SCALE GENOMIC DNA]</scope>
    <source>
        <strain evidence="2 3">MYBT18246</strain>
        <plasmid evidence="2 3">p46701</plasmid>
    </source>
</reference>
<feature type="domain" description="ERCC4" evidence="1">
    <location>
        <begin position="40"/>
        <end position="135"/>
    </location>
</feature>
<gene>
    <name evidence="2" type="ORF">BT246_72500</name>
</gene>
<dbReference type="InterPro" id="IPR006166">
    <property type="entry name" value="ERCC4_domain"/>
</dbReference>
<geneLocation type="plasmid" evidence="2 3">
    <name>p46701</name>
</geneLocation>
<sequence>MEPLGTFGTVKKIGGEGPLMQAIHYRYSESELKAILSTLEIIVDTREQKNQHVLDYFRKKKVPFTIRGMKTCDYSARIPKNVEMGLTRDIYLTAGVERKNGVDELVESIKDRTRFENELIRASKHPFVLIVEDVEGYQKILNGTYRSKYEPKSLLGSLKTFEVRYGFSTVFIDPITTGNYIYHHFLYMARELLKKGFI</sequence>